<comment type="caution">
    <text evidence="2">The sequence shown here is derived from an EMBL/GenBank/DDBJ whole genome shotgun (WGS) entry which is preliminary data.</text>
</comment>
<dbReference type="PANTHER" id="PTHR35908:SF1">
    <property type="entry name" value="CONSERVED PROTEIN"/>
    <property type="match status" value="1"/>
</dbReference>
<protein>
    <submittedName>
        <fullName evidence="2">VOC family protein</fullName>
    </submittedName>
</protein>
<dbReference type="PANTHER" id="PTHR35908">
    <property type="entry name" value="HYPOTHETICAL FUSION PROTEIN"/>
    <property type="match status" value="1"/>
</dbReference>
<dbReference type="AlphaFoldDB" id="A0A3A3YTU1"/>
<dbReference type="Gene3D" id="3.10.180.10">
    <property type="entry name" value="2,3-Dihydroxybiphenyl 1,2-Dioxygenase, domain 1"/>
    <property type="match status" value="1"/>
</dbReference>
<evidence type="ECO:0000259" key="1">
    <source>
        <dbReference type="PROSITE" id="PS51819"/>
    </source>
</evidence>
<dbReference type="InterPro" id="IPR029068">
    <property type="entry name" value="Glyas_Bleomycin-R_OHBP_Dase"/>
</dbReference>
<gene>
    <name evidence="2" type="ORF">D5H78_14025</name>
</gene>
<dbReference type="RefSeq" id="WP_119951087.1">
    <property type="nucleotide sequence ID" value="NZ_QZEZ01000006.1"/>
</dbReference>
<dbReference type="OrthoDB" id="1645442at2"/>
<proteinExistence type="predicted"/>
<dbReference type="InterPro" id="IPR037523">
    <property type="entry name" value="VOC_core"/>
</dbReference>
<dbReference type="SUPFAM" id="SSF54593">
    <property type="entry name" value="Glyoxalase/Bleomycin resistance protein/Dihydroxybiphenyl dioxygenase"/>
    <property type="match status" value="1"/>
</dbReference>
<evidence type="ECO:0000313" key="3">
    <source>
        <dbReference type="Proteomes" id="UP000265614"/>
    </source>
</evidence>
<organism evidence="2 3">
    <name type="scientific">Vallicoccus soli</name>
    <dbReference type="NCBI Taxonomy" id="2339232"/>
    <lineage>
        <taxon>Bacteria</taxon>
        <taxon>Bacillati</taxon>
        <taxon>Actinomycetota</taxon>
        <taxon>Actinomycetes</taxon>
        <taxon>Motilibacterales</taxon>
        <taxon>Vallicoccaceae</taxon>
        <taxon>Vallicoccus</taxon>
    </lineage>
</organism>
<sequence length="117" mass="13014">MIGRLHSVVLDCPDPRALARFYSALLGEPVTRDDDDWVVVGEDARRCLAFQRAPDHVPPRWPDPAHPQQVHLDVQVDDLDEGERQVLALGATRLPDEGDPGFRVFADPAGHPFCLVD</sequence>
<accession>A0A3A3YTU1</accession>
<dbReference type="PROSITE" id="PS51819">
    <property type="entry name" value="VOC"/>
    <property type="match status" value="1"/>
</dbReference>
<dbReference type="EMBL" id="QZEZ01000006">
    <property type="protein sequence ID" value="RJK94904.1"/>
    <property type="molecule type" value="Genomic_DNA"/>
</dbReference>
<reference evidence="2 3" key="1">
    <citation type="submission" date="2018-09" db="EMBL/GenBank/DDBJ databases">
        <title>YIM 75000 draft genome.</title>
        <authorList>
            <person name="Tang S."/>
            <person name="Feng Y."/>
        </authorList>
    </citation>
    <scope>NUCLEOTIDE SEQUENCE [LARGE SCALE GENOMIC DNA]</scope>
    <source>
        <strain evidence="2 3">YIM 75000</strain>
    </source>
</reference>
<dbReference type="InterPro" id="IPR041581">
    <property type="entry name" value="Glyoxalase_6"/>
</dbReference>
<feature type="domain" description="VOC" evidence="1">
    <location>
        <begin position="4"/>
        <end position="117"/>
    </location>
</feature>
<keyword evidence="3" id="KW-1185">Reference proteome</keyword>
<name>A0A3A3YTU1_9ACTN</name>
<evidence type="ECO:0000313" key="2">
    <source>
        <dbReference type="EMBL" id="RJK94904.1"/>
    </source>
</evidence>
<dbReference type="Proteomes" id="UP000265614">
    <property type="component" value="Unassembled WGS sequence"/>
</dbReference>
<dbReference type="Pfam" id="PF18029">
    <property type="entry name" value="Glyoxalase_6"/>
    <property type="match status" value="1"/>
</dbReference>